<dbReference type="AlphaFoldDB" id="A0A0J7IYE5"/>
<keyword evidence="2" id="KW-1185">Reference proteome</keyword>
<accession>A0A0J7IYE5</accession>
<protein>
    <submittedName>
        <fullName evidence="1">Uncharacterized protein</fullName>
    </submittedName>
</protein>
<reference evidence="1 2" key="1">
    <citation type="journal article" date="2004" name="Int. J. Syst. Evol. Microbiol.">
        <title>Kaistella koreensis gen. nov., sp. nov., a novel member of the Chryseobacterium-Bergeyella-Riemerella branch.</title>
        <authorList>
            <person name="Kim M.K."/>
            <person name="Im W.T."/>
            <person name="Shin Y.K."/>
            <person name="Lim J.H."/>
            <person name="Kim S.H."/>
            <person name="Lee B.C."/>
            <person name="Park M.Y."/>
            <person name="Lee K.Y."/>
            <person name="Lee S.T."/>
        </authorList>
    </citation>
    <scope>NUCLEOTIDE SEQUENCE [LARGE SCALE GENOMIC DNA]</scope>
    <source>
        <strain evidence="1 2">CCUG 49689</strain>
    </source>
</reference>
<dbReference type="RefSeq" id="WP_048499778.1">
    <property type="nucleotide sequence ID" value="NZ_LFNG01000012.1"/>
</dbReference>
<dbReference type="EMBL" id="LFNG01000012">
    <property type="protein sequence ID" value="KMQ70834.1"/>
    <property type="molecule type" value="Genomic_DNA"/>
</dbReference>
<dbReference type="OrthoDB" id="9777694at2"/>
<proteinExistence type="predicted"/>
<dbReference type="Proteomes" id="UP000035900">
    <property type="component" value="Unassembled WGS sequence"/>
</dbReference>
<name>A0A0J7IYE5_9FLAO</name>
<dbReference type="PATRIC" id="fig|1304281.5.peg.2015"/>
<comment type="caution">
    <text evidence="1">The sequence shown here is derived from an EMBL/GenBank/DDBJ whole genome shotgun (WGS) entry which is preliminary data.</text>
</comment>
<gene>
    <name evidence="1" type="ORF">ACM44_09360</name>
</gene>
<sequence>MNNNIKLSRKKLYDKVWTTPMIQLAKEFNLSDNGLRKICKNFDIPVPPAGYWQKLQYGKKVAQFPLPKKEEEKDININVDVLKQNFSPEDPIRSAVIEKI</sequence>
<evidence type="ECO:0000313" key="2">
    <source>
        <dbReference type="Proteomes" id="UP000035900"/>
    </source>
</evidence>
<evidence type="ECO:0000313" key="1">
    <source>
        <dbReference type="EMBL" id="KMQ70834.1"/>
    </source>
</evidence>
<organism evidence="1 2">
    <name type="scientific">Chryseobacterium koreense CCUG 49689</name>
    <dbReference type="NCBI Taxonomy" id="1304281"/>
    <lineage>
        <taxon>Bacteria</taxon>
        <taxon>Pseudomonadati</taxon>
        <taxon>Bacteroidota</taxon>
        <taxon>Flavobacteriia</taxon>
        <taxon>Flavobacteriales</taxon>
        <taxon>Weeksellaceae</taxon>
        <taxon>Chryseobacterium group</taxon>
        <taxon>Chryseobacterium</taxon>
    </lineage>
</organism>